<dbReference type="AlphaFoldDB" id="A0A2Z4UE94"/>
<dbReference type="Proteomes" id="UP000250003">
    <property type="component" value="Chromosome"/>
</dbReference>
<dbReference type="Pfam" id="PF00480">
    <property type="entry name" value="ROK"/>
    <property type="match status" value="1"/>
</dbReference>
<gene>
    <name evidence="4" type="ORF">DQQ01_06805</name>
</gene>
<keyword evidence="4" id="KW-0418">Kinase</keyword>
<comment type="similarity">
    <text evidence="2">Belongs to the ROK (NagC/XylR) family.</text>
</comment>
<evidence type="ECO:0000256" key="2">
    <source>
        <dbReference type="ARBA" id="ARBA00006479"/>
    </source>
</evidence>
<dbReference type="EMBL" id="CP030280">
    <property type="protein sequence ID" value="AWY99423.1"/>
    <property type="molecule type" value="Genomic_DNA"/>
</dbReference>
<dbReference type="GO" id="GO:0016301">
    <property type="term" value="F:kinase activity"/>
    <property type="evidence" value="ECO:0007669"/>
    <property type="project" value="UniProtKB-KW"/>
</dbReference>
<evidence type="ECO:0000313" key="4">
    <source>
        <dbReference type="EMBL" id="AWY99423.1"/>
    </source>
</evidence>
<keyword evidence="3" id="KW-0859">Xylose metabolism</keyword>
<comment type="function">
    <text evidence="1">Transcriptional repressor of xylose-utilizing enzymes.</text>
</comment>
<accession>A0A2Z4UE94</accession>
<organism evidence="4 5">
    <name type="scientific">Blautia argi</name>
    <dbReference type="NCBI Taxonomy" id="1912897"/>
    <lineage>
        <taxon>Bacteria</taxon>
        <taxon>Bacillati</taxon>
        <taxon>Bacillota</taxon>
        <taxon>Clostridia</taxon>
        <taxon>Lachnospirales</taxon>
        <taxon>Lachnospiraceae</taxon>
        <taxon>Blautia</taxon>
    </lineage>
</organism>
<reference evidence="5" key="1">
    <citation type="submission" date="2018-06" db="EMBL/GenBank/DDBJ databases">
        <title>Description of Blautia argi sp. nov., a new anaerobic isolated from dog feces.</title>
        <authorList>
            <person name="Chang Y.-H."/>
            <person name="Paek J."/>
            <person name="Shin Y."/>
        </authorList>
    </citation>
    <scope>NUCLEOTIDE SEQUENCE [LARGE SCALE GENOMIC DNA]</scope>
    <source>
        <strain evidence="5">KCTC 15426</strain>
    </source>
</reference>
<dbReference type="PANTHER" id="PTHR18964:SF149">
    <property type="entry name" value="BIFUNCTIONAL UDP-N-ACETYLGLUCOSAMINE 2-EPIMERASE_N-ACETYLMANNOSAMINE KINASE"/>
    <property type="match status" value="1"/>
</dbReference>
<dbReference type="Pfam" id="PF13412">
    <property type="entry name" value="HTH_24"/>
    <property type="match status" value="1"/>
</dbReference>
<dbReference type="OrthoDB" id="9796533at2"/>
<dbReference type="SUPFAM" id="SSF53067">
    <property type="entry name" value="Actin-like ATPase domain"/>
    <property type="match status" value="1"/>
</dbReference>
<dbReference type="InterPro" id="IPR036388">
    <property type="entry name" value="WH-like_DNA-bd_sf"/>
</dbReference>
<dbReference type="InterPro" id="IPR036390">
    <property type="entry name" value="WH_DNA-bd_sf"/>
</dbReference>
<evidence type="ECO:0000256" key="1">
    <source>
        <dbReference type="ARBA" id="ARBA00002486"/>
    </source>
</evidence>
<keyword evidence="4" id="KW-0808">Transferase</keyword>
<dbReference type="PANTHER" id="PTHR18964">
    <property type="entry name" value="ROK (REPRESSOR, ORF, KINASE) FAMILY"/>
    <property type="match status" value="1"/>
</dbReference>
<dbReference type="InterPro" id="IPR043129">
    <property type="entry name" value="ATPase_NBD"/>
</dbReference>
<keyword evidence="5" id="KW-1185">Reference proteome</keyword>
<dbReference type="KEGG" id="blau:DQQ01_06805"/>
<dbReference type="Gene3D" id="3.30.420.40">
    <property type="match status" value="2"/>
</dbReference>
<dbReference type="InterPro" id="IPR000600">
    <property type="entry name" value="ROK"/>
</dbReference>
<keyword evidence="3" id="KW-0119">Carbohydrate metabolism</keyword>
<dbReference type="Gene3D" id="1.10.10.10">
    <property type="entry name" value="Winged helix-like DNA-binding domain superfamily/Winged helix DNA-binding domain"/>
    <property type="match status" value="1"/>
</dbReference>
<dbReference type="RefSeq" id="WP_111920862.1">
    <property type="nucleotide sequence ID" value="NZ_CP030280.1"/>
</dbReference>
<proteinExistence type="inferred from homology"/>
<evidence type="ECO:0000256" key="3">
    <source>
        <dbReference type="ARBA" id="ARBA00022629"/>
    </source>
</evidence>
<dbReference type="SUPFAM" id="SSF46785">
    <property type="entry name" value="Winged helix' DNA-binding domain"/>
    <property type="match status" value="1"/>
</dbReference>
<name>A0A2Z4UE94_9FIRM</name>
<protein>
    <submittedName>
        <fullName evidence="4">Sugar kinase</fullName>
    </submittedName>
</protein>
<evidence type="ECO:0000313" key="5">
    <source>
        <dbReference type="Proteomes" id="UP000250003"/>
    </source>
</evidence>
<dbReference type="GO" id="GO:0042732">
    <property type="term" value="P:D-xylose metabolic process"/>
    <property type="evidence" value="ECO:0007669"/>
    <property type="project" value="UniProtKB-KW"/>
</dbReference>
<sequence>MTKKQITNIEVKKNNRNRIFRYILKNGIVSNPDIAYQLQMSLPTVTQNTKEFLERGILQEVGELASTGGRRAKGLKVCADFRLAAGMDITGNHVSMLLLDLQGKILDFVRFSKSYEKGKGYYLELADMLEQFLDKNNVERERFLGLGISFPGIVNFQKNAITYSHVLGVEWLPLEEVSSSFPYPCFFLNDANAGAYAEGLQAEDGEEFFYLSLSNTVGGALFAKGELSQGKNFRCGEAGHMTLVPEGDLCYCGKKGCLDAYCSAKRLADSKGGKLEEFFCALKTEEAEGEALWEDYTEKLALAVNNLHMILDCDIVLGGYVGSYLEPYLDMLWKKIYERNTFGESMPFVKACRYKKGAAALGAGLRVIENFLETV</sequence>